<comment type="caution">
    <text evidence="2">The sequence shown here is derived from an EMBL/GenBank/DDBJ whole genome shotgun (WGS) entry which is preliminary data.</text>
</comment>
<evidence type="ECO:0000313" key="3">
    <source>
        <dbReference type="Proteomes" id="UP000241229"/>
    </source>
</evidence>
<name>A0A2P7RKV4_9HYPH</name>
<gene>
    <name evidence="2" type="ORF">C7I84_28200</name>
</gene>
<keyword evidence="1" id="KW-1133">Transmembrane helix</keyword>
<dbReference type="AlphaFoldDB" id="A0A2P7RKV4"/>
<sequence length="108" mass="11592">MGFDDEEERFRERSLLEIASGSVLRIALLFGSVAVAIALFTAQVLDHRLGRDMARSTVVPGIDYTATGSIGYDGTYTVRRSVLQSSPDAVCIIRDNGGRSGDCPPAGR</sequence>
<keyword evidence="1" id="KW-0812">Transmembrane</keyword>
<dbReference type="OrthoDB" id="8447782at2"/>
<organism evidence="2 3">
    <name type="scientific">Kumtagia ephedrae</name>
    <dbReference type="NCBI Taxonomy" id="2116701"/>
    <lineage>
        <taxon>Bacteria</taxon>
        <taxon>Pseudomonadati</taxon>
        <taxon>Pseudomonadota</taxon>
        <taxon>Alphaproteobacteria</taxon>
        <taxon>Hyphomicrobiales</taxon>
        <taxon>Phyllobacteriaceae</taxon>
        <taxon>Kumtagia</taxon>
    </lineage>
</organism>
<dbReference type="RefSeq" id="WP_106775539.1">
    <property type="nucleotide sequence ID" value="NZ_PXYK01000047.1"/>
</dbReference>
<keyword evidence="1" id="KW-0472">Membrane</keyword>
<proteinExistence type="predicted"/>
<protein>
    <submittedName>
        <fullName evidence="2">Uncharacterized protein</fullName>
    </submittedName>
</protein>
<feature type="transmembrane region" description="Helical" evidence="1">
    <location>
        <begin position="23"/>
        <end position="45"/>
    </location>
</feature>
<dbReference type="Proteomes" id="UP000241229">
    <property type="component" value="Unassembled WGS sequence"/>
</dbReference>
<reference evidence="2 3" key="1">
    <citation type="submission" date="2018-03" db="EMBL/GenBank/DDBJ databases">
        <title>The draft genome of Mesorhizobium sp. 6GN-30.</title>
        <authorList>
            <person name="Liu L."/>
            <person name="Li L."/>
            <person name="Wang T."/>
            <person name="Zhang X."/>
            <person name="Liang L."/>
        </authorList>
    </citation>
    <scope>NUCLEOTIDE SEQUENCE [LARGE SCALE GENOMIC DNA]</scope>
    <source>
        <strain evidence="2 3">6GN30</strain>
    </source>
</reference>
<evidence type="ECO:0000256" key="1">
    <source>
        <dbReference type="SAM" id="Phobius"/>
    </source>
</evidence>
<keyword evidence="3" id="KW-1185">Reference proteome</keyword>
<dbReference type="EMBL" id="PXYK01000047">
    <property type="protein sequence ID" value="PSJ50785.1"/>
    <property type="molecule type" value="Genomic_DNA"/>
</dbReference>
<accession>A0A2P7RKV4</accession>
<evidence type="ECO:0000313" key="2">
    <source>
        <dbReference type="EMBL" id="PSJ50785.1"/>
    </source>
</evidence>